<evidence type="ECO:0000256" key="1">
    <source>
        <dbReference type="ARBA" id="ARBA00022676"/>
    </source>
</evidence>
<keyword evidence="4" id="KW-0520">NAD</keyword>
<sequence>MPRPSLRLLSSLKGVGASSSAKASQSATFPDRTNREKWHQKVKESHDALDFLVSGYPRIGAIRLEPLRRATADYLTEWKTNHLRPSVECDETLGALIDEHTRRERLTRDVAILACLYALSIPAATRHLASLMDLDVERYLRCITLVSQANPDVVSDEELRSAQSLLQILSSQGQDFQEFQHLIEALGLGAPAIFIPLPIIQSALARSGIRFHLQRQLDSHLEQKRFKSAFLLVSWLQSVPKIPNNSNIIAVLDRHFPSWPLLLAWRPNIERIGQWELGRLTLAQRKKLSHALDLDGPDNATRQRESLKMAEPECYEHVHVYPQSTETLERFLDLLYRAHILGPGALELFIHLCVDNSADETALSMVDGGIKTGDDSYCSRLFLLLQALSPQSSLSCQVDGLAKALPILNDQKTRQNAYVPTDHLADRLGSIMKAAQVTFCAQLEKGTGEYMGMLIYDLGNAILQASWIHSNLPPNILAQIRRFPPQDTLEAIFDQLQDHAESSSPEDCRFKSYLASALGGRGAVEAGSVTLAAIREEVQFWKHPPDAVRKDLSKAFAKIKSMDYSLYTTCLLGMLKEDDLFVREMRHAIMEGNEQTCLNFARYLAHRRGLSQLQRECWLLLLASLIKERGPSFLPRMAESMPSDQWLRLVDDLTYLVSPTHSRLPQFGAGLTQEMLSWWGTLSQNMTAVRFLLEGQGRRGSLGWLYFPPPLDKIMDLLDIAKQGQSMIPVHRQIVSHLAPGGNNVVIVCDCIRAIRSTSTIGRAVCERMFSRREMAERWLKSELGIVLEAWRRSEYLTQGDKSALDLIRRLLKVPSSPQLNTAGSQSAKERLQSEYDTLLDRARELEILRLRLRHQSPQRISTLLQRLGIDDTSFSRAADAGIPHELFDAVEVVGEAEYELSFALTGLSDLQRQARGISKDSRMLVVRLGPLGSSQFCIHFSPNDEGQGRHKYWRPADNREPGSTICTTRPNLFTYYLGHNLSQLLQRGCPSLQFIHLAILGLIAASPATCIVCCGSMRAKLWKPAACSKGCSLKLRNAPLEVRLHNLLVDPLSIDLLLNCVYAAAADQSNLNLLPGCPIQTTKIRAVIDSFGPLASLQAATDLRAAIRGYDVYGRDREHLLSWLCLRFRGFMMTAPDGFRIPSMPNTQQFLILNSNHTRERLFNEQQGASGVVFHGTHASRLFLVLTEGLKVLSNTAFMLNGAAAGPGIYCGDEQAASVVFAGSMDQSWSNSALGNMKIMLGCELAAYAAPLQWGAHVVTDQNKLLVRYVFLLPQTYQSPPRHHVEPAMSTAFAKLRSGLLT</sequence>
<keyword evidence="3" id="KW-0548">Nucleotidyltransferase</keyword>
<organism evidence="6 7">
    <name type="scientific">Glutinoglossum americanum</name>
    <dbReference type="NCBI Taxonomy" id="1670608"/>
    <lineage>
        <taxon>Eukaryota</taxon>
        <taxon>Fungi</taxon>
        <taxon>Dikarya</taxon>
        <taxon>Ascomycota</taxon>
        <taxon>Pezizomycotina</taxon>
        <taxon>Geoglossomycetes</taxon>
        <taxon>Geoglossales</taxon>
        <taxon>Geoglossaceae</taxon>
        <taxon>Glutinoglossum</taxon>
    </lineage>
</organism>
<name>A0A9P8L1E5_9PEZI</name>
<proteinExistence type="predicted"/>
<dbReference type="Proteomes" id="UP000698800">
    <property type="component" value="Unassembled WGS sequence"/>
</dbReference>
<feature type="compositionally biased region" description="Low complexity" evidence="5">
    <location>
        <begin position="13"/>
        <end position="27"/>
    </location>
</feature>
<dbReference type="Gene3D" id="3.90.228.10">
    <property type="match status" value="1"/>
</dbReference>
<feature type="region of interest" description="Disordered" evidence="5">
    <location>
        <begin position="13"/>
        <end position="36"/>
    </location>
</feature>
<keyword evidence="7" id="KW-1185">Reference proteome</keyword>
<protein>
    <submittedName>
        <fullName evidence="6">Uncharacterized protein</fullName>
    </submittedName>
</protein>
<gene>
    <name evidence="6" type="ORF">FGG08_005912</name>
</gene>
<evidence type="ECO:0000313" key="7">
    <source>
        <dbReference type="Proteomes" id="UP000698800"/>
    </source>
</evidence>
<evidence type="ECO:0000313" key="6">
    <source>
        <dbReference type="EMBL" id="KAH0537287.1"/>
    </source>
</evidence>
<evidence type="ECO:0000256" key="2">
    <source>
        <dbReference type="ARBA" id="ARBA00022679"/>
    </source>
</evidence>
<dbReference type="EMBL" id="JAGHQL010000153">
    <property type="protein sequence ID" value="KAH0537287.1"/>
    <property type="molecule type" value="Genomic_DNA"/>
</dbReference>
<keyword evidence="2" id="KW-0808">Transferase</keyword>
<accession>A0A9P8L1E5</accession>
<dbReference type="InterPro" id="IPR051838">
    <property type="entry name" value="ARTD_PARP"/>
</dbReference>
<dbReference type="SUPFAM" id="SSF56399">
    <property type="entry name" value="ADP-ribosylation"/>
    <property type="match status" value="1"/>
</dbReference>
<evidence type="ECO:0000256" key="4">
    <source>
        <dbReference type="ARBA" id="ARBA00023027"/>
    </source>
</evidence>
<dbReference type="GO" id="GO:0016779">
    <property type="term" value="F:nucleotidyltransferase activity"/>
    <property type="evidence" value="ECO:0007669"/>
    <property type="project" value="UniProtKB-KW"/>
</dbReference>
<dbReference type="GO" id="GO:0016757">
    <property type="term" value="F:glycosyltransferase activity"/>
    <property type="evidence" value="ECO:0007669"/>
    <property type="project" value="UniProtKB-KW"/>
</dbReference>
<dbReference type="PANTHER" id="PTHR21328">
    <property type="entry name" value="POLY ADP-RIBOSE POLYMERASE FAMILY, MEMBER PARP"/>
    <property type="match status" value="1"/>
</dbReference>
<comment type="caution">
    <text evidence="6">The sequence shown here is derived from an EMBL/GenBank/DDBJ whole genome shotgun (WGS) entry which is preliminary data.</text>
</comment>
<evidence type="ECO:0000256" key="3">
    <source>
        <dbReference type="ARBA" id="ARBA00022695"/>
    </source>
</evidence>
<keyword evidence="1" id="KW-0328">Glycosyltransferase</keyword>
<dbReference type="OrthoDB" id="109543at2759"/>
<reference evidence="6" key="1">
    <citation type="submission" date="2021-03" db="EMBL/GenBank/DDBJ databases">
        <title>Comparative genomics and phylogenomic investigation of the class Geoglossomycetes provide insights into ecological specialization and systematics.</title>
        <authorList>
            <person name="Melie T."/>
            <person name="Pirro S."/>
            <person name="Miller A.N."/>
            <person name="Quandt A."/>
        </authorList>
    </citation>
    <scope>NUCLEOTIDE SEQUENCE</scope>
    <source>
        <strain evidence="6">GBOQ0MN5Z8</strain>
    </source>
</reference>
<evidence type="ECO:0000256" key="5">
    <source>
        <dbReference type="SAM" id="MobiDB-lite"/>
    </source>
</evidence>